<gene>
    <name evidence="6" type="ORF">BCR32DRAFT_265028</name>
</gene>
<dbReference type="PROSITE" id="PS50097">
    <property type="entry name" value="BTB"/>
    <property type="match status" value="1"/>
</dbReference>
<dbReference type="InterPro" id="IPR000210">
    <property type="entry name" value="BTB/POZ_dom"/>
</dbReference>
<dbReference type="InterPro" id="IPR051625">
    <property type="entry name" value="Signaling_Regulatory_Domain"/>
</dbReference>
<feature type="compositionally biased region" description="Low complexity" evidence="4">
    <location>
        <begin position="1183"/>
        <end position="1196"/>
    </location>
</feature>
<dbReference type="InterPro" id="IPR000408">
    <property type="entry name" value="Reg_chr_condens"/>
</dbReference>
<sequence>MSDIIYKCVLQHDIDQLRSLLKKQPNSKDVNYYYSYTGQTPLLLACSLDHRDSLLALIQCPLVNVNLQDLESGYTALHYCLYHGKLQFTVDILKFRRADCNLELKDKEGMTCFDLLSTSFKTLQKIKLDSHRSNIIKNGSSFDILNTENLNSDADIDLETEENHLNNVSEDSNIDEISTDEDLNKQENSDNLNCQPSMSLWTWGSNSNYVLGHNNTDNRTSPESVRLDLPLSNNDKGIHSIQLYTPLIYKTSMSKFHTIAKIGNEIQLCGHGKIGRLGFGNEATQFNLKTLKINNCQIKDFSVGYNHTIFIGYNGELFTCGDNTFGQLGYETENSIMETEPREVQSLKKIPIIKASSSKYHNLVLARNGTLYSWGLNLGQLGLPAKYDVIKTPKRVSLIIQQDILDVKTCVTASACLLSSYSVILFVNYTTQKLNFVIPPKPLSLLTNQYTEISNRKLYLKKKNLHKTKITTIESDQNNHFIALSESGDIYTWKVDIAKDKNNNDDKKIPGGEKLKQKSSVSNISNNIGRAAIPGEIAYILNSKETDLINVTDAYLVYSTERNYMKPLKVAIGLDGNILYSTKLGDVFFGVPKNKSDFKDLALKPNSKFYKFKKIPALQHIVDVFANPSGAYGAIRSDNRPKLIPVMKGTLNEDILELYQTTANFIDKKLLMDGLYDVIFETSDHIYHYSNSVILAARSNYFYELFVLHQFKKNPSKTIDFKYNHVLKELNNNDKNIKAEVIHEEIIQDMIEFIVTQLKDKNNSSQKNDDIYRNNIYIFNLKDIHSQSLSTLLKFIYSDSFDNTIMKQRYMDSKGKKYYEDFANLAKIFECHDTRNKLPTTSYKLNANIYFSEELNQIHNFSQFDYSRQMERIWHDTGLIKLANVIIKLKNNIYLPLHRCILSKRCKFFEVILAMDSIWIRRDNTHDNKIIIDFSHVKLEIMSFILRYIYGDFGVEQFEHKFQKYIEDIYKVPCQKLEDHINLLTDVLILADELMLDELIDICSRILSSVLDINNVVDILQISEKYNAYKLKSSCIQFICSNLITLIESGKIDVLDHEILFEIQSTLQQLQNKKFKYTRGENSYYKRIKRLAEEETAHKKLKEKNKRLEKKKNRKNSFTINIDKNKGKEEELWQPSQEDIQEQILIYQLAMAERESLKNNVNSLSSISTSNKKKKKSGKNKDSYNSSNSSLSLSNTKEIKNNSNKDLYNLSVVSEIQNEIPKNSNNFTSSSSSLNIPNNESSDINSNISNNNAAVDVFTTNNSNKSAKSKKIKYSKLDLFSSESKIQSPWETTPLSSVTSNDLIDDKKKSLTNIKSSKVTSVKIVSSPSSNDSQVSGPSSSIPKGWATLSPSDSKSNTKNENTVLSFKEIMKLEQEKENNQLTSNTNKSNTSFKGFQKLSQKERKKASKLQAVSESNTSTAEKVAWGGAGLISNKAKVPSILSLQHKKEMNGGVNSSKKSVVSNNAWTSKSFLTIQQEQLNSQKDKQKKLSKSLMQIQTEERAIEAILSFYKHTSSLENGEWFSVNTL</sequence>
<reference evidence="6 7" key="2">
    <citation type="submission" date="2016-08" db="EMBL/GenBank/DDBJ databases">
        <title>Pervasive Adenine N6-methylation of Active Genes in Fungi.</title>
        <authorList>
            <consortium name="DOE Joint Genome Institute"/>
            <person name="Mondo S.J."/>
            <person name="Dannebaum R.O."/>
            <person name="Kuo R.C."/>
            <person name="Labutti K."/>
            <person name="Haridas S."/>
            <person name="Kuo A."/>
            <person name="Salamov A."/>
            <person name="Ahrendt S.R."/>
            <person name="Lipzen A."/>
            <person name="Sullivan W."/>
            <person name="Andreopoulos W.B."/>
            <person name="Clum A."/>
            <person name="Lindquist E."/>
            <person name="Daum C."/>
            <person name="Ramamoorthy G.K."/>
            <person name="Gryganskyi A."/>
            <person name="Culley D."/>
            <person name="Magnuson J.K."/>
            <person name="James T.Y."/>
            <person name="O'Malley M.A."/>
            <person name="Stajich J.E."/>
            <person name="Spatafora J.W."/>
            <person name="Visel A."/>
            <person name="Grigoriev I.V."/>
        </authorList>
    </citation>
    <scope>NUCLEOTIDE SEQUENCE [LARGE SCALE GENOMIC DNA]</scope>
    <source>
        <strain evidence="6 7">S4</strain>
    </source>
</reference>
<evidence type="ECO:0000256" key="1">
    <source>
        <dbReference type="ARBA" id="ARBA00022737"/>
    </source>
</evidence>
<keyword evidence="1" id="KW-0677">Repeat</keyword>
<comment type="caution">
    <text evidence="6">The sequence shown here is derived from an EMBL/GenBank/DDBJ whole genome shotgun (WGS) entry which is preliminary data.</text>
</comment>
<dbReference type="Gene3D" id="2.130.10.30">
    <property type="entry name" value="Regulator of chromosome condensation 1/beta-lactamase-inhibitor protein II"/>
    <property type="match status" value="1"/>
</dbReference>
<organism evidence="6 7">
    <name type="scientific">Anaeromyces robustus</name>
    <dbReference type="NCBI Taxonomy" id="1754192"/>
    <lineage>
        <taxon>Eukaryota</taxon>
        <taxon>Fungi</taxon>
        <taxon>Fungi incertae sedis</taxon>
        <taxon>Chytridiomycota</taxon>
        <taxon>Chytridiomycota incertae sedis</taxon>
        <taxon>Neocallimastigomycetes</taxon>
        <taxon>Neocallimastigales</taxon>
        <taxon>Neocallimastigaceae</taxon>
        <taxon>Anaeromyces</taxon>
    </lineage>
</organism>
<dbReference type="Gene3D" id="1.25.40.20">
    <property type="entry name" value="Ankyrin repeat-containing domain"/>
    <property type="match status" value="1"/>
</dbReference>
<evidence type="ECO:0000256" key="2">
    <source>
        <dbReference type="PROSITE-ProRule" id="PRU00235"/>
    </source>
</evidence>
<dbReference type="Proteomes" id="UP000193944">
    <property type="component" value="Unassembled WGS sequence"/>
</dbReference>
<evidence type="ECO:0000259" key="5">
    <source>
        <dbReference type="PROSITE" id="PS50097"/>
    </source>
</evidence>
<dbReference type="Pfam" id="PF12796">
    <property type="entry name" value="Ank_2"/>
    <property type="match status" value="1"/>
</dbReference>
<dbReference type="InterPro" id="IPR002110">
    <property type="entry name" value="Ankyrin_rpt"/>
</dbReference>
<dbReference type="STRING" id="1754192.A0A1Y1XKQ4"/>
<feature type="region of interest" description="Disordered" evidence="4">
    <location>
        <begin position="1320"/>
        <end position="1361"/>
    </location>
</feature>
<dbReference type="InterPro" id="IPR036770">
    <property type="entry name" value="Ankyrin_rpt-contain_sf"/>
</dbReference>
<keyword evidence="7" id="KW-1185">Reference proteome</keyword>
<dbReference type="Pfam" id="PF00651">
    <property type="entry name" value="BTB"/>
    <property type="match status" value="1"/>
</dbReference>
<dbReference type="SUPFAM" id="SSF54695">
    <property type="entry name" value="POZ domain"/>
    <property type="match status" value="2"/>
</dbReference>
<dbReference type="InterPro" id="IPR009091">
    <property type="entry name" value="RCC1/BLIP-II"/>
</dbReference>
<evidence type="ECO:0000256" key="3">
    <source>
        <dbReference type="SAM" id="Coils"/>
    </source>
</evidence>
<protein>
    <recommendedName>
        <fullName evidence="5">BTB domain-containing protein</fullName>
    </recommendedName>
</protein>
<dbReference type="SUPFAM" id="SSF48403">
    <property type="entry name" value="Ankyrin repeat"/>
    <property type="match status" value="1"/>
</dbReference>
<dbReference type="PANTHER" id="PTHR22872">
    <property type="entry name" value="BTK-BINDING PROTEIN-RELATED"/>
    <property type="match status" value="1"/>
</dbReference>
<evidence type="ECO:0000256" key="4">
    <source>
        <dbReference type="SAM" id="MobiDB-lite"/>
    </source>
</evidence>
<dbReference type="PROSITE" id="PS50012">
    <property type="entry name" value="RCC1_3"/>
    <property type="match status" value="1"/>
</dbReference>
<feature type="compositionally biased region" description="Polar residues" evidence="4">
    <location>
        <begin position="1349"/>
        <end position="1361"/>
    </location>
</feature>
<proteinExistence type="predicted"/>
<keyword evidence="3" id="KW-0175">Coiled coil</keyword>
<dbReference type="InterPro" id="IPR011333">
    <property type="entry name" value="SKP1/BTB/POZ_sf"/>
</dbReference>
<dbReference type="PANTHER" id="PTHR22872:SF2">
    <property type="entry name" value="INHIBITOR OF BRUTON TYROSINE KINASE"/>
    <property type="match status" value="1"/>
</dbReference>
<evidence type="ECO:0000313" key="6">
    <source>
        <dbReference type="EMBL" id="ORX86341.1"/>
    </source>
</evidence>
<feature type="coiled-coil region" evidence="3">
    <location>
        <begin position="1091"/>
        <end position="1121"/>
    </location>
</feature>
<dbReference type="SUPFAM" id="SSF50985">
    <property type="entry name" value="RCC1/BLIP-II"/>
    <property type="match status" value="1"/>
</dbReference>
<feature type="compositionally biased region" description="Low complexity" evidence="4">
    <location>
        <begin position="1320"/>
        <end position="1341"/>
    </location>
</feature>
<feature type="domain" description="BTB" evidence="5">
    <location>
        <begin position="883"/>
        <end position="950"/>
    </location>
</feature>
<feature type="repeat" description="RCC1" evidence="2">
    <location>
        <begin position="315"/>
        <end position="368"/>
    </location>
</feature>
<evidence type="ECO:0000313" key="7">
    <source>
        <dbReference type="Proteomes" id="UP000193944"/>
    </source>
</evidence>
<reference evidence="6 7" key="1">
    <citation type="submission" date="2016-08" db="EMBL/GenBank/DDBJ databases">
        <title>A Parts List for Fungal Cellulosomes Revealed by Comparative Genomics.</title>
        <authorList>
            <consortium name="DOE Joint Genome Institute"/>
            <person name="Haitjema C.H."/>
            <person name="Gilmore S.P."/>
            <person name="Henske J.K."/>
            <person name="Solomon K.V."/>
            <person name="De Groot R."/>
            <person name="Kuo A."/>
            <person name="Mondo S.J."/>
            <person name="Salamov A.A."/>
            <person name="Labutti K."/>
            <person name="Zhao Z."/>
            <person name="Chiniquy J."/>
            <person name="Barry K."/>
            <person name="Brewer H.M."/>
            <person name="Purvine S.O."/>
            <person name="Wright A.T."/>
            <person name="Boxma B."/>
            <person name="Van Alen T."/>
            <person name="Hackstein J.H."/>
            <person name="Baker S.E."/>
            <person name="Grigoriev I.V."/>
            <person name="O'Malley M.A."/>
        </authorList>
    </citation>
    <scope>NUCLEOTIDE SEQUENCE [LARGE SCALE GENOMIC DNA]</scope>
    <source>
        <strain evidence="6 7">S4</strain>
    </source>
</reference>
<dbReference type="Gene3D" id="1.25.40.420">
    <property type="match status" value="1"/>
</dbReference>
<dbReference type="CDD" id="cd18186">
    <property type="entry name" value="BTB_POZ_ZBTB_KLHL-like"/>
    <property type="match status" value="2"/>
</dbReference>
<dbReference type="Gene3D" id="3.30.710.10">
    <property type="entry name" value="Potassium Channel Kv1.1, Chain A"/>
    <property type="match status" value="2"/>
</dbReference>
<dbReference type="SMART" id="SM00225">
    <property type="entry name" value="BTB"/>
    <property type="match status" value="2"/>
</dbReference>
<dbReference type="Pfam" id="PF00415">
    <property type="entry name" value="RCC1"/>
    <property type="match status" value="1"/>
</dbReference>
<feature type="region of interest" description="Disordered" evidence="4">
    <location>
        <begin position="1165"/>
        <end position="1198"/>
    </location>
</feature>
<dbReference type="SMART" id="SM00248">
    <property type="entry name" value="ANK"/>
    <property type="match status" value="2"/>
</dbReference>
<dbReference type="CDD" id="cd18500">
    <property type="entry name" value="BACK_IBtk"/>
    <property type="match status" value="1"/>
</dbReference>
<accession>A0A1Y1XKQ4</accession>
<dbReference type="EMBL" id="MCFG01000022">
    <property type="protein sequence ID" value="ORX86341.1"/>
    <property type="molecule type" value="Genomic_DNA"/>
</dbReference>
<dbReference type="OrthoDB" id="1893551at2759"/>
<name>A0A1Y1XKQ4_9FUNG</name>